<reference evidence="5" key="1">
    <citation type="journal article" date="2019" name="Int. J. Syst. Evol. Microbiol.">
        <title>The Global Catalogue of Microorganisms (GCM) 10K type strain sequencing project: providing services to taxonomists for standard genome sequencing and annotation.</title>
        <authorList>
            <consortium name="The Broad Institute Genomics Platform"/>
            <consortium name="The Broad Institute Genome Sequencing Center for Infectious Disease"/>
            <person name="Wu L."/>
            <person name="Ma J."/>
        </authorList>
    </citation>
    <scope>NUCLEOTIDE SEQUENCE [LARGE SCALE GENOMIC DNA]</scope>
    <source>
        <strain evidence="5">JCM 17021</strain>
    </source>
</reference>
<sequence>MSWFALVLPLVTTIFIAVMLYLMPSITRPTLPLGVSIPQERVGEPVIGAAVRRYRVGIAIALAVSVALTFIFAAVSPVSAVIVPIFVLLIFSFSSYWLARTSIQRAKAAGHWYQDVPVRLSGTLTATSTHASTPIGWYVASTLLLTAVAAVGVSVYDSLPETLATHWNAAGVADGFATKSVWSVFGPLLIGLGMTAFLFVVARLTGRIPMRRVADYGAEQQLAMQQLMQQLVGQITLVIAALFAALSLLAWYAPHNVGANLAVGIVGPVLLFAVIVVFLVRQRRIVRQGAAVVAAAGVSGAGTSAGSLPSTAHRADTPDDDRFWKGGMIYLNRDDPALWVPKRFGVGWTVNLGHPGGIAIMTIPVLIIIGVVIFATISPN</sequence>
<organism evidence="4 5">
    <name type="scientific">Leifsonia kafniensis</name>
    <dbReference type="NCBI Taxonomy" id="475957"/>
    <lineage>
        <taxon>Bacteria</taxon>
        <taxon>Bacillati</taxon>
        <taxon>Actinomycetota</taxon>
        <taxon>Actinomycetes</taxon>
        <taxon>Micrococcales</taxon>
        <taxon>Microbacteriaceae</taxon>
        <taxon>Leifsonia</taxon>
    </lineage>
</organism>
<dbReference type="RefSeq" id="WP_345064321.1">
    <property type="nucleotide sequence ID" value="NZ_BAABCN010000002.1"/>
</dbReference>
<feature type="transmembrane region" description="Helical" evidence="1">
    <location>
        <begin position="231"/>
        <end position="253"/>
    </location>
</feature>
<dbReference type="Proteomes" id="UP001501803">
    <property type="component" value="Unassembled WGS sequence"/>
</dbReference>
<feature type="transmembrane region" description="Helical" evidence="1">
    <location>
        <begin position="358"/>
        <end position="377"/>
    </location>
</feature>
<evidence type="ECO:0000259" key="2">
    <source>
        <dbReference type="Pfam" id="PF07853"/>
    </source>
</evidence>
<evidence type="ECO:0000256" key="1">
    <source>
        <dbReference type="SAM" id="Phobius"/>
    </source>
</evidence>
<dbReference type="Pfam" id="PF07853">
    <property type="entry name" value="DUF1648"/>
    <property type="match status" value="1"/>
</dbReference>
<feature type="transmembrane region" description="Helical" evidence="1">
    <location>
        <begin position="56"/>
        <end position="75"/>
    </location>
</feature>
<dbReference type="InterPro" id="IPR043831">
    <property type="entry name" value="DUF5808"/>
</dbReference>
<feature type="transmembrane region" description="Helical" evidence="1">
    <location>
        <begin position="259"/>
        <end position="280"/>
    </location>
</feature>
<keyword evidence="1" id="KW-0472">Membrane</keyword>
<feature type="domain" description="DUF1648" evidence="2">
    <location>
        <begin position="144"/>
        <end position="190"/>
    </location>
</feature>
<name>A0ABP7KD72_9MICO</name>
<keyword evidence="1" id="KW-1133">Transmembrane helix</keyword>
<keyword evidence="5" id="KW-1185">Reference proteome</keyword>
<keyword evidence="1" id="KW-0812">Transmembrane</keyword>
<feature type="transmembrane region" description="Helical" evidence="1">
    <location>
        <begin position="135"/>
        <end position="156"/>
    </location>
</feature>
<gene>
    <name evidence="4" type="ORF">GCM10022381_15790</name>
</gene>
<dbReference type="EMBL" id="BAABCN010000002">
    <property type="protein sequence ID" value="GAA3873685.1"/>
    <property type="molecule type" value="Genomic_DNA"/>
</dbReference>
<feature type="transmembrane region" description="Helical" evidence="1">
    <location>
        <begin position="181"/>
        <end position="202"/>
    </location>
</feature>
<comment type="caution">
    <text evidence="4">The sequence shown here is derived from an EMBL/GenBank/DDBJ whole genome shotgun (WGS) entry which is preliminary data.</text>
</comment>
<protein>
    <submittedName>
        <fullName evidence="4">DUF5808 domain-containing protein</fullName>
    </submittedName>
</protein>
<feature type="transmembrane region" description="Helical" evidence="1">
    <location>
        <begin position="6"/>
        <end position="23"/>
    </location>
</feature>
<dbReference type="PANTHER" id="PTHR37810:SF5">
    <property type="entry name" value="IMMUNITY PROTEIN SDPI"/>
    <property type="match status" value="1"/>
</dbReference>
<evidence type="ECO:0000313" key="5">
    <source>
        <dbReference type="Proteomes" id="UP001501803"/>
    </source>
</evidence>
<proteinExistence type="predicted"/>
<evidence type="ECO:0000259" key="3">
    <source>
        <dbReference type="Pfam" id="PF19124"/>
    </source>
</evidence>
<dbReference type="PANTHER" id="PTHR37810">
    <property type="entry name" value="IMMUNITY PROTEIN SDPI"/>
    <property type="match status" value="1"/>
</dbReference>
<feature type="domain" description="DUF5808" evidence="3">
    <location>
        <begin position="333"/>
        <end position="357"/>
    </location>
</feature>
<dbReference type="InterPro" id="IPR012867">
    <property type="entry name" value="DUF1648"/>
</dbReference>
<evidence type="ECO:0000313" key="4">
    <source>
        <dbReference type="EMBL" id="GAA3873685.1"/>
    </source>
</evidence>
<accession>A0ABP7KD72</accession>
<dbReference type="Pfam" id="PF19124">
    <property type="entry name" value="DUF5808"/>
    <property type="match status" value="1"/>
</dbReference>
<feature type="transmembrane region" description="Helical" evidence="1">
    <location>
        <begin position="81"/>
        <end position="99"/>
    </location>
</feature>